<name>A0A9W6KU85_9ACTN</name>
<keyword evidence="2" id="KW-0472">Membrane</keyword>
<evidence type="ECO:0008006" key="5">
    <source>
        <dbReference type="Google" id="ProtNLM"/>
    </source>
</evidence>
<reference evidence="3" key="2">
    <citation type="submission" date="2023-01" db="EMBL/GenBank/DDBJ databases">
        <authorList>
            <person name="Sun Q."/>
            <person name="Evtushenko L."/>
        </authorList>
    </citation>
    <scope>NUCLEOTIDE SEQUENCE</scope>
    <source>
        <strain evidence="3">VKM Ac-1321</strain>
    </source>
</reference>
<keyword evidence="4" id="KW-1185">Reference proteome</keyword>
<dbReference type="AlphaFoldDB" id="A0A9W6KU85"/>
<comment type="caution">
    <text evidence="3">The sequence shown here is derived from an EMBL/GenBank/DDBJ whole genome shotgun (WGS) entry which is preliminary data.</text>
</comment>
<keyword evidence="2" id="KW-0812">Transmembrane</keyword>
<dbReference type="Proteomes" id="UP001143480">
    <property type="component" value="Unassembled WGS sequence"/>
</dbReference>
<protein>
    <recommendedName>
        <fullName evidence="5">DUF305 domain-containing protein</fullName>
    </recommendedName>
</protein>
<reference evidence="3" key="1">
    <citation type="journal article" date="2014" name="Int. J. Syst. Evol. Microbiol.">
        <title>Complete genome sequence of Corynebacterium casei LMG S-19264T (=DSM 44701T), isolated from a smear-ripened cheese.</title>
        <authorList>
            <consortium name="US DOE Joint Genome Institute (JGI-PGF)"/>
            <person name="Walter F."/>
            <person name="Albersmeier A."/>
            <person name="Kalinowski J."/>
            <person name="Ruckert C."/>
        </authorList>
    </citation>
    <scope>NUCLEOTIDE SEQUENCE</scope>
    <source>
        <strain evidence="3">VKM Ac-1321</strain>
    </source>
</reference>
<evidence type="ECO:0000256" key="1">
    <source>
        <dbReference type="SAM" id="MobiDB-lite"/>
    </source>
</evidence>
<evidence type="ECO:0000313" key="4">
    <source>
        <dbReference type="Proteomes" id="UP001143480"/>
    </source>
</evidence>
<feature type="compositionally biased region" description="Low complexity" evidence="1">
    <location>
        <begin position="1"/>
        <end position="24"/>
    </location>
</feature>
<keyword evidence="2" id="KW-1133">Transmembrane helix</keyword>
<accession>A0A9W6KU85</accession>
<feature type="region of interest" description="Disordered" evidence="1">
    <location>
        <begin position="1"/>
        <end position="28"/>
    </location>
</feature>
<dbReference type="EMBL" id="BSFP01000093">
    <property type="protein sequence ID" value="GLL07383.1"/>
    <property type="molecule type" value="Genomic_DNA"/>
</dbReference>
<organism evidence="3 4">
    <name type="scientific">Dactylosporangium matsuzakiense</name>
    <dbReference type="NCBI Taxonomy" id="53360"/>
    <lineage>
        <taxon>Bacteria</taxon>
        <taxon>Bacillati</taxon>
        <taxon>Actinomycetota</taxon>
        <taxon>Actinomycetes</taxon>
        <taxon>Micromonosporales</taxon>
        <taxon>Micromonosporaceae</taxon>
        <taxon>Dactylosporangium</taxon>
    </lineage>
</organism>
<feature type="transmembrane region" description="Helical" evidence="2">
    <location>
        <begin position="33"/>
        <end position="55"/>
    </location>
</feature>
<gene>
    <name evidence="3" type="ORF">GCM10017581_091350</name>
</gene>
<dbReference type="InterPro" id="IPR012347">
    <property type="entry name" value="Ferritin-like"/>
</dbReference>
<dbReference type="Gene3D" id="1.20.1260.10">
    <property type="match status" value="1"/>
</dbReference>
<proteinExistence type="predicted"/>
<sequence>MALSAEPEPEEAVTAPSPAAAAPSGEPPEKRDIWRRILAVVVVVVAALAVVVLWARPAHEPVAPKAEPPSLTASLSPTDLAFLNLMISLDTSALPLFELLKDDPALAALMGTAIAGHRDELADLRKAMAAGGGQENPAEHAGHDLPGMVLEDDLAAVRDAPADQRLARAVAALREHLTGTTHLATSEGTAGADPAAKAAAAKILEAHGKLLAALPTV</sequence>
<evidence type="ECO:0000256" key="2">
    <source>
        <dbReference type="SAM" id="Phobius"/>
    </source>
</evidence>
<evidence type="ECO:0000313" key="3">
    <source>
        <dbReference type="EMBL" id="GLL07383.1"/>
    </source>
</evidence>